<organism evidence="2 3">
    <name type="scientific">Tetrapyrgos nigripes</name>
    <dbReference type="NCBI Taxonomy" id="182062"/>
    <lineage>
        <taxon>Eukaryota</taxon>
        <taxon>Fungi</taxon>
        <taxon>Dikarya</taxon>
        <taxon>Basidiomycota</taxon>
        <taxon>Agaricomycotina</taxon>
        <taxon>Agaricomycetes</taxon>
        <taxon>Agaricomycetidae</taxon>
        <taxon>Agaricales</taxon>
        <taxon>Marasmiineae</taxon>
        <taxon>Marasmiaceae</taxon>
        <taxon>Tetrapyrgos</taxon>
    </lineage>
</organism>
<feature type="transmembrane region" description="Helical" evidence="1">
    <location>
        <begin position="140"/>
        <end position="162"/>
    </location>
</feature>
<sequence>MPAAYLGSRVHMGTSEVFVPKHNVNVCSKKRKWSLSKVLYLLNRYLAEILLGLEIRRGRLYSIQGYLNMILIWIASFVMMMRIYAIYSRSRYITISLIFLLVVEVAAMLGFRVSSLLRIYPAPEGLLCARLGIPVYFPGFWIVPAAVETVLFAFLVCSGIQYARTRKIWSSSVILDVLLRDHVIYFLVIEVIFICNVVSTLYVMKHKVDAGKIPWLQIPYALSLAFMCNLVSRLILNLQAAYYAPMLTSNQIGTTASSLRWHHETATQSTFGIVFDNI</sequence>
<keyword evidence="3" id="KW-1185">Reference proteome</keyword>
<evidence type="ECO:0000256" key="1">
    <source>
        <dbReference type="SAM" id="Phobius"/>
    </source>
</evidence>
<protein>
    <submittedName>
        <fullName evidence="2">Uncharacterized protein</fullName>
    </submittedName>
</protein>
<dbReference type="OrthoDB" id="2638860at2759"/>
<keyword evidence="1" id="KW-0812">Transmembrane</keyword>
<name>A0A8H5GSH3_9AGAR</name>
<evidence type="ECO:0000313" key="2">
    <source>
        <dbReference type="EMBL" id="KAF5369990.1"/>
    </source>
</evidence>
<gene>
    <name evidence="2" type="ORF">D9758_001307</name>
</gene>
<feature type="transmembrane region" description="Helical" evidence="1">
    <location>
        <begin position="216"/>
        <end position="236"/>
    </location>
</feature>
<reference evidence="2 3" key="1">
    <citation type="journal article" date="2020" name="ISME J.">
        <title>Uncovering the hidden diversity of litter-decomposition mechanisms in mushroom-forming fungi.</title>
        <authorList>
            <person name="Floudas D."/>
            <person name="Bentzer J."/>
            <person name="Ahren D."/>
            <person name="Johansson T."/>
            <person name="Persson P."/>
            <person name="Tunlid A."/>
        </authorList>
    </citation>
    <scope>NUCLEOTIDE SEQUENCE [LARGE SCALE GENOMIC DNA]</scope>
    <source>
        <strain evidence="2 3">CBS 291.85</strain>
    </source>
</reference>
<proteinExistence type="predicted"/>
<evidence type="ECO:0000313" key="3">
    <source>
        <dbReference type="Proteomes" id="UP000559256"/>
    </source>
</evidence>
<feature type="transmembrane region" description="Helical" evidence="1">
    <location>
        <begin position="67"/>
        <end position="85"/>
    </location>
</feature>
<dbReference type="Proteomes" id="UP000559256">
    <property type="component" value="Unassembled WGS sequence"/>
</dbReference>
<dbReference type="EMBL" id="JAACJM010000012">
    <property type="protein sequence ID" value="KAF5369990.1"/>
    <property type="molecule type" value="Genomic_DNA"/>
</dbReference>
<feature type="transmembrane region" description="Helical" evidence="1">
    <location>
        <begin position="97"/>
        <end position="120"/>
    </location>
</feature>
<accession>A0A8H5GSH3</accession>
<keyword evidence="1" id="KW-1133">Transmembrane helix</keyword>
<dbReference type="AlphaFoldDB" id="A0A8H5GSH3"/>
<comment type="caution">
    <text evidence="2">The sequence shown here is derived from an EMBL/GenBank/DDBJ whole genome shotgun (WGS) entry which is preliminary data.</text>
</comment>
<feature type="transmembrane region" description="Helical" evidence="1">
    <location>
        <begin position="183"/>
        <end position="204"/>
    </location>
</feature>
<keyword evidence="1" id="KW-0472">Membrane</keyword>